<evidence type="ECO:0000256" key="2">
    <source>
        <dbReference type="ARBA" id="ARBA00022777"/>
    </source>
</evidence>
<proteinExistence type="predicted"/>
<dbReference type="PANTHER" id="PTHR24421">
    <property type="entry name" value="NITRATE/NITRITE SENSOR PROTEIN NARX-RELATED"/>
    <property type="match status" value="1"/>
</dbReference>
<dbReference type="Gene3D" id="1.20.5.1930">
    <property type="match status" value="1"/>
</dbReference>
<feature type="compositionally biased region" description="Polar residues" evidence="4">
    <location>
        <begin position="1"/>
        <end position="11"/>
    </location>
</feature>
<dbReference type="Pfam" id="PF07730">
    <property type="entry name" value="HisKA_3"/>
    <property type="match status" value="1"/>
</dbReference>
<keyword evidence="7" id="KW-1185">Reference proteome</keyword>
<dbReference type="EMBL" id="NRRY01000020">
    <property type="protein sequence ID" value="MBK1619386.1"/>
    <property type="molecule type" value="Genomic_DNA"/>
</dbReference>
<keyword evidence="2" id="KW-0418">Kinase</keyword>
<evidence type="ECO:0000313" key="6">
    <source>
        <dbReference type="EMBL" id="MBK1619386.1"/>
    </source>
</evidence>
<dbReference type="InterPro" id="IPR035965">
    <property type="entry name" value="PAS-like_dom_sf"/>
</dbReference>
<evidence type="ECO:0000256" key="4">
    <source>
        <dbReference type="SAM" id="MobiDB-lite"/>
    </source>
</evidence>
<dbReference type="GO" id="GO:0016020">
    <property type="term" value="C:membrane"/>
    <property type="evidence" value="ECO:0007669"/>
    <property type="project" value="InterPro"/>
</dbReference>
<name>A0A9X0W9I5_9GAMM</name>
<dbReference type="InterPro" id="IPR011712">
    <property type="entry name" value="Sig_transdc_His_kin_sub3_dim/P"/>
</dbReference>
<dbReference type="Proteomes" id="UP001138768">
    <property type="component" value="Unassembled WGS sequence"/>
</dbReference>
<keyword evidence="3" id="KW-0902">Two-component regulatory system</keyword>
<keyword evidence="1" id="KW-0808">Transferase</keyword>
<sequence>MRCSGTLSNARPQAALARRSRAATGVESEYMAAKRGLVGSTARKPQDETSLNQSACRQASQAAMAKAQSASQQPPSASTESGQKGRALKHEKLQSTIAKGRRMGRELEADNRTSGDQPPIAPILTSGQLRAIINATADAILTVDSAGRILDFNPAAEAMFACSSTVIIGQPLESLFSTISAQLLRSHLCAEATNSTLDEQDLLIEGRRPDDDIFLAEVAVRPAADQDLFVFVVRDLSERRRLEHQLIELNTRQQQQVSREIHDDIAQQLSGILMLASNIERRLALPAKEPKLRQDFEQLQGHIKQTLDSARQLSKRLAPADLASDSLPAALSELAARVQQNFGLECRFRDHSGLSISDHTQSLHLFRIAQEAVSNAIHLGQATCIEIHLQTLDDSIRLSVRHNGRSPRGSADASGGLGLRVMRSRANILGGQCRFISPPGGGTLLQCDIPDWSSATSANPG</sequence>
<reference evidence="6 7" key="1">
    <citation type="journal article" date="2020" name="Microorganisms">
        <title>Osmotic Adaptation and Compatible Solute Biosynthesis of Phototrophic Bacteria as Revealed from Genome Analyses.</title>
        <authorList>
            <person name="Imhoff J.F."/>
            <person name="Rahn T."/>
            <person name="Kunzel S."/>
            <person name="Keller A."/>
            <person name="Neulinger S.C."/>
        </authorList>
    </citation>
    <scope>NUCLEOTIDE SEQUENCE [LARGE SCALE GENOMIC DNA]</scope>
    <source>
        <strain evidence="6 7">DSM 25653</strain>
    </source>
</reference>
<evidence type="ECO:0000259" key="5">
    <source>
        <dbReference type="PROSITE" id="PS50112"/>
    </source>
</evidence>
<dbReference type="PROSITE" id="PS50112">
    <property type="entry name" value="PAS"/>
    <property type="match status" value="1"/>
</dbReference>
<dbReference type="GO" id="GO:0006355">
    <property type="term" value="P:regulation of DNA-templated transcription"/>
    <property type="evidence" value="ECO:0007669"/>
    <property type="project" value="InterPro"/>
</dbReference>
<evidence type="ECO:0000256" key="1">
    <source>
        <dbReference type="ARBA" id="ARBA00022679"/>
    </source>
</evidence>
<comment type="caution">
    <text evidence="6">The sequence shown here is derived from an EMBL/GenBank/DDBJ whole genome shotgun (WGS) entry which is preliminary data.</text>
</comment>
<protein>
    <recommendedName>
        <fullName evidence="5">PAS domain-containing protein</fullName>
    </recommendedName>
</protein>
<dbReference type="CDD" id="cd00130">
    <property type="entry name" value="PAS"/>
    <property type="match status" value="1"/>
</dbReference>
<dbReference type="Gene3D" id="3.30.565.10">
    <property type="entry name" value="Histidine kinase-like ATPase, C-terminal domain"/>
    <property type="match status" value="1"/>
</dbReference>
<dbReference type="InterPro" id="IPR050482">
    <property type="entry name" value="Sensor_HK_TwoCompSys"/>
</dbReference>
<organism evidence="6 7">
    <name type="scientific">Lamprobacter modestohalophilus</name>
    <dbReference type="NCBI Taxonomy" id="1064514"/>
    <lineage>
        <taxon>Bacteria</taxon>
        <taxon>Pseudomonadati</taxon>
        <taxon>Pseudomonadota</taxon>
        <taxon>Gammaproteobacteria</taxon>
        <taxon>Chromatiales</taxon>
        <taxon>Chromatiaceae</taxon>
        <taxon>Lamprobacter</taxon>
    </lineage>
</organism>
<feature type="domain" description="PAS" evidence="5">
    <location>
        <begin position="125"/>
        <end position="170"/>
    </location>
</feature>
<dbReference type="Pfam" id="PF00989">
    <property type="entry name" value="PAS"/>
    <property type="match status" value="1"/>
</dbReference>
<dbReference type="GO" id="GO:0046983">
    <property type="term" value="F:protein dimerization activity"/>
    <property type="evidence" value="ECO:0007669"/>
    <property type="project" value="InterPro"/>
</dbReference>
<dbReference type="InterPro" id="IPR000014">
    <property type="entry name" value="PAS"/>
</dbReference>
<dbReference type="InterPro" id="IPR003594">
    <property type="entry name" value="HATPase_dom"/>
</dbReference>
<dbReference type="SUPFAM" id="SSF55874">
    <property type="entry name" value="ATPase domain of HSP90 chaperone/DNA topoisomerase II/histidine kinase"/>
    <property type="match status" value="1"/>
</dbReference>
<accession>A0A9X0W9I5</accession>
<evidence type="ECO:0000256" key="3">
    <source>
        <dbReference type="ARBA" id="ARBA00023012"/>
    </source>
</evidence>
<dbReference type="InterPro" id="IPR013767">
    <property type="entry name" value="PAS_fold"/>
</dbReference>
<dbReference type="Pfam" id="PF02518">
    <property type="entry name" value="HATPase_c"/>
    <property type="match status" value="1"/>
</dbReference>
<dbReference type="GO" id="GO:0000155">
    <property type="term" value="F:phosphorelay sensor kinase activity"/>
    <property type="evidence" value="ECO:0007669"/>
    <property type="project" value="InterPro"/>
</dbReference>
<evidence type="ECO:0000313" key="7">
    <source>
        <dbReference type="Proteomes" id="UP001138768"/>
    </source>
</evidence>
<dbReference type="SUPFAM" id="SSF55785">
    <property type="entry name" value="PYP-like sensor domain (PAS domain)"/>
    <property type="match status" value="1"/>
</dbReference>
<dbReference type="NCBIfam" id="TIGR00229">
    <property type="entry name" value="sensory_box"/>
    <property type="match status" value="1"/>
</dbReference>
<dbReference type="AlphaFoldDB" id="A0A9X0W9I5"/>
<feature type="compositionally biased region" description="Basic and acidic residues" evidence="4">
    <location>
        <begin position="103"/>
        <end position="113"/>
    </location>
</feature>
<dbReference type="SMART" id="SM00387">
    <property type="entry name" value="HATPase_c"/>
    <property type="match status" value="1"/>
</dbReference>
<feature type="compositionally biased region" description="Low complexity" evidence="4">
    <location>
        <begin position="53"/>
        <end position="78"/>
    </location>
</feature>
<dbReference type="CDD" id="cd16917">
    <property type="entry name" value="HATPase_UhpB-NarQ-NarX-like"/>
    <property type="match status" value="1"/>
</dbReference>
<dbReference type="Gene3D" id="3.30.450.20">
    <property type="entry name" value="PAS domain"/>
    <property type="match status" value="1"/>
</dbReference>
<dbReference type="InterPro" id="IPR036890">
    <property type="entry name" value="HATPase_C_sf"/>
</dbReference>
<feature type="region of interest" description="Disordered" evidence="4">
    <location>
        <begin position="1"/>
        <end position="120"/>
    </location>
</feature>
<gene>
    <name evidence="6" type="ORF">CKO42_13240</name>
</gene>
<dbReference type="SMART" id="SM00091">
    <property type="entry name" value="PAS"/>
    <property type="match status" value="1"/>
</dbReference>